<dbReference type="Proteomes" id="UP001610444">
    <property type="component" value="Unassembled WGS sequence"/>
</dbReference>
<feature type="signal peptide" evidence="3">
    <location>
        <begin position="1"/>
        <end position="15"/>
    </location>
</feature>
<evidence type="ECO:0000256" key="2">
    <source>
        <dbReference type="SAM" id="Phobius"/>
    </source>
</evidence>
<evidence type="ECO:0000313" key="4">
    <source>
        <dbReference type="EMBL" id="KAL2855241.1"/>
    </source>
</evidence>
<dbReference type="GeneID" id="98160113"/>
<feature type="region of interest" description="Disordered" evidence="1">
    <location>
        <begin position="134"/>
        <end position="158"/>
    </location>
</feature>
<evidence type="ECO:0000313" key="5">
    <source>
        <dbReference type="Proteomes" id="UP001610444"/>
    </source>
</evidence>
<gene>
    <name evidence="4" type="ORF">BJX68DRAFT_264383</name>
</gene>
<feature type="chain" id="PRO_5045791893" description="Mid2 domain-containing protein" evidence="3">
    <location>
        <begin position="16"/>
        <end position="311"/>
    </location>
</feature>
<dbReference type="EMBL" id="JBFXLR010000010">
    <property type="protein sequence ID" value="KAL2855241.1"/>
    <property type="molecule type" value="Genomic_DNA"/>
</dbReference>
<evidence type="ECO:0000256" key="1">
    <source>
        <dbReference type="SAM" id="MobiDB-lite"/>
    </source>
</evidence>
<proteinExistence type="predicted"/>
<keyword evidence="2" id="KW-0812">Transmembrane</keyword>
<feature type="transmembrane region" description="Helical" evidence="2">
    <location>
        <begin position="165"/>
        <end position="186"/>
    </location>
</feature>
<keyword evidence="3" id="KW-0732">Signal</keyword>
<accession>A0ABR4KSK9</accession>
<comment type="caution">
    <text evidence="4">The sequence shown here is derived from an EMBL/GenBank/DDBJ whole genome shotgun (WGS) entry which is preliminary data.</text>
</comment>
<name>A0ABR4KSK9_9EURO</name>
<keyword evidence="2" id="KW-0472">Membrane</keyword>
<evidence type="ECO:0008006" key="6">
    <source>
        <dbReference type="Google" id="ProtNLM"/>
    </source>
</evidence>
<organism evidence="4 5">
    <name type="scientific">Aspergillus pseudodeflectus</name>
    <dbReference type="NCBI Taxonomy" id="176178"/>
    <lineage>
        <taxon>Eukaryota</taxon>
        <taxon>Fungi</taxon>
        <taxon>Dikarya</taxon>
        <taxon>Ascomycota</taxon>
        <taxon>Pezizomycotina</taxon>
        <taxon>Eurotiomycetes</taxon>
        <taxon>Eurotiomycetidae</taxon>
        <taxon>Eurotiales</taxon>
        <taxon>Aspergillaceae</taxon>
        <taxon>Aspergillus</taxon>
        <taxon>Aspergillus subgen. Nidulantes</taxon>
    </lineage>
</organism>
<protein>
    <recommendedName>
        <fullName evidence="6">Mid2 domain-containing protein</fullName>
    </recommendedName>
</protein>
<evidence type="ECO:0000256" key="3">
    <source>
        <dbReference type="SAM" id="SignalP"/>
    </source>
</evidence>
<keyword evidence="5" id="KW-1185">Reference proteome</keyword>
<sequence>MTSLVLLLLVTGVIARTPWFPITLESPTNLSTIPTDDFVIKWSYSVLFNDDIIIGMAPATTTQFTNMTRVYAPYSSTTIPATFLPALHAGQTSVYTLQFFTTDSDGNSCGTSATDITLSGPVQTTVTHTRTLLEPGAATPTGGDGVEELGPAPEEEKGLSTGAKAGIGIGVACGAVFLAVGGVFIYRRRRRRDAHSGIPEKSPFVDQAMDMSRELRNKHGAAEVPGGPSPWELPFATADTKLIQTPTNQEGVLGNTAFAAALGAVAVALGQGTDSFLLPIIDATPACGASLRVTVQTLDMELTQLVGTYQS</sequence>
<dbReference type="RefSeq" id="XP_070901897.1">
    <property type="nucleotide sequence ID" value="XM_071044949.1"/>
</dbReference>
<keyword evidence="2" id="KW-1133">Transmembrane helix</keyword>
<reference evidence="4 5" key="1">
    <citation type="submission" date="2024-07" db="EMBL/GenBank/DDBJ databases">
        <title>Section-level genome sequencing and comparative genomics of Aspergillus sections Usti and Cavernicolus.</title>
        <authorList>
            <consortium name="Lawrence Berkeley National Laboratory"/>
            <person name="Nybo J.L."/>
            <person name="Vesth T.C."/>
            <person name="Theobald S."/>
            <person name="Frisvad J.C."/>
            <person name="Larsen T.O."/>
            <person name="Kjaerboelling I."/>
            <person name="Rothschild-Mancinelli K."/>
            <person name="Lyhne E.K."/>
            <person name="Kogle M.E."/>
            <person name="Barry K."/>
            <person name="Clum A."/>
            <person name="Na H."/>
            <person name="Ledsgaard L."/>
            <person name="Lin J."/>
            <person name="Lipzen A."/>
            <person name="Kuo A."/>
            <person name="Riley R."/>
            <person name="Mondo S."/>
            <person name="LaButti K."/>
            <person name="Haridas S."/>
            <person name="Pangalinan J."/>
            <person name="Salamov A.A."/>
            <person name="Simmons B.A."/>
            <person name="Magnuson J.K."/>
            <person name="Chen J."/>
            <person name="Drula E."/>
            <person name="Henrissat B."/>
            <person name="Wiebenga A."/>
            <person name="Lubbers R.J."/>
            <person name="Gomes A.C."/>
            <person name="Macurrencykelacurrency M.R."/>
            <person name="Stajich J."/>
            <person name="Grigoriev I.V."/>
            <person name="Mortensen U.H."/>
            <person name="De vries R.P."/>
            <person name="Baker S.E."/>
            <person name="Andersen M.R."/>
        </authorList>
    </citation>
    <scope>NUCLEOTIDE SEQUENCE [LARGE SCALE GENOMIC DNA]</scope>
    <source>
        <strain evidence="4 5">CBS 756.74</strain>
    </source>
</reference>